<sequence length="337" mass="36162">MWTVSQESNRGVTPTATAAMNAHLLNSGELSIVLSPYIGDRLADIIKTVTAWLLGQRAKIPAEGIKAVGDTCGLVNLKNRVAKDLELRQVLEEPPTQEVCHEMRNANSGVNFEDGGTIGQENLHANNSGYESTDNKAFFDPGDADGGEGGGGWGGKIRVAWVILGEGVGFISSEASAEMAAVSEGSITLLSFLANIWKAVREKNANISIAFDTPSSQIQVLSKVNPTSQRTKSASFTSKSSSPRSTKPCPTDPIPICGEACKPTQNVEKPPYEAKCTEGDYKECQCLVAAFDVIYHMNPEVIKIHQQIIESPGGEANMALPSAKFWDTETTPKTLNY</sequence>
<reference evidence="2" key="1">
    <citation type="submission" date="2022-07" db="EMBL/GenBank/DDBJ databases">
        <title>Draft genome sequence of Zalerion maritima ATCC 34329, a (micro)plastics degrading marine fungus.</title>
        <authorList>
            <person name="Paco A."/>
            <person name="Goncalves M.F.M."/>
            <person name="Rocha-Santos T.A.P."/>
            <person name="Alves A."/>
        </authorList>
    </citation>
    <scope>NUCLEOTIDE SEQUENCE</scope>
    <source>
        <strain evidence="2">ATCC 34329</strain>
    </source>
</reference>
<dbReference type="Proteomes" id="UP001201980">
    <property type="component" value="Unassembled WGS sequence"/>
</dbReference>
<evidence type="ECO:0000313" key="3">
    <source>
        <dbReference type="Proteomes" id="UP001201980"/>
    </source>
</evidence>
<evidence type="ECO:0000256" key="1">
    <source>
        <dbReference type="SAM" id="MobiDB-lite"/>
    </source>
</evidence>
<comment type="caution">
    <text evidence="2">The sequence shown here is derived from an EMBL/GenBank/DDBJ whole genome shotgun (WGS) entry which is preliminary data.</text>
</comment>
<protein>
    <submittedName>
        <fullName evidence="2">Uncharacterized protein</fullName>
    </submittedName>
</protein>
<dbReference type="EMBL" id="JAKWBI020000280">
    <property type="protein sequence ID" value="KAJ2897343.1"/>
    <property type="molecule type" value="Genomic_DNA"/>
</dbReference>
<evidence type="ECO:0000313" key="2">
    <source>
        <dbReference type="EMBL" id="KAJ2897343.1"/>
    </source>
</evidence>
<feature type="compositionally biased region" description="Low complexity" evidence="1">
    <location>
        <begin position="231"/>
        <end position="249"/>
    </location>
</feature>
<proteinExistence type="predicted"/>
<gene>
    <name evidence="2" type="ORF">MKZ38_004766</name>
</gene>
<dbReference type="AlphaFoldDB" id="A0AAD5RLM9"/>
<accession>A0AAD5RLM9</accession>
<organism evidence="2 3">
    <name type="scientific">Zalerion maritima</name>
    <dbReference type="NCBI Taxonomy" id="339359"/>
    <lineage>
        <taxon>Eukaryota</taxon>
        <taxon>Fungi</taxon>
        <taxon>Dikarya</taxon>
        <taxon>Ascomycota</taxon>
        <taxon>Pezizomycotina</taxon>
        <taxon>Sordariomycetes</taxon>
        <taxon>Lulworthiomycetidae</taxon>
        <taxon>Lulworthiales</taxon>
        <taxon>Lulworthiaceae</taxon>
        <taxon>Zalerion</taxon>
    </lineage>
</organism>
<keyword evidence="3" id="KW-1185">Reference proteome</keyword>
<feature type="region of interest" description="Disordered" evidence="1">
    <location>
        <begin position="222"/>
        <end position="249"/>
    </location>
</feature>
<name>A0AAD5RLM9_9PEZI</name>